<dbReference type="FunFam" id="3.30.160.60:FF:001732">
    <property type="entry name" value="Zgc:162936"/>
    <property type="match status" value="1"/>
</dbReference>
<protein>
    <recommendedName>
        <fullName evidence="9">C2H2-type domain-containing protein</fullName>
    </recommendedName>
</protein>
<dbReference type="InterPro" id="IPR036236">
    <property type="entry name" value="Znf_C2H2_sf"/>
</dbReference>
<dbReference type="GO" id="GO:0005694">
    <property type="term" value="C:chromosome"/>
    <property type="evidence" value="ECO:0007669"/>
    <property type="project" value="UniProtKB-ARBA"/>
</dbReference>
<dbReference type="PROSITE" id="PS00028">
    <property type="entry name" value="ZINC_FINGER_C2H2_1"/>
    <property type="match status" value="1"/>
</dbReference>
<dbReference type="InterPro" id="IPR050331">
    <property type="entry name" value="Zinc_finger"/>
</dbReference>
<dbReference type="GO" id="GO:0045893">
    <property type="term" value="P:positive regulation of DNA-templated transcription"/>
    <property type="evidence" value="ECO:0007669"/>
    <property type="project" value="UniProtKB-ARBA"/>
</dbReference>
<sequence length="323" mass="34262">MTAALTSALPTATGTNSFDRAPNMSPNEAMYLMILEHQQRNTAGYLSSPLTYASSSPQNVAMFSGSEGQLSRSTSPQTSPFTLTQSTSMAPTNFSPVMASQAHLDYSTMTTAANLVGSASNMRLSPDCHADLLAAATSSQLATGASSASYIPTSSPYTMNPNPYAYLYGSSAQIPSTASYFMGSPNSSTLSPTPGPSAGTSLMPASAAMPAFAYSQGAAPLRYNPYGSPYYHRFQYVPTRPYKCTHCNQSFSRNHDLKRHVKIHSGDKPHQCNKCGKSFGRSDALKRHSQVKRCRNLRNPSTTAAAPVTAGTCGAGLQVTSQL</sequence>
<dbReference type="EMBL" id="JANBPT010000065">
    <property type="protein sequence ID" value="KAJ1928622.1"/>
    <property type="molecule type" value="Genomic_DNA"/>
</dbReference>
<evidence type="ECO:0000256" key="4">
    <source>
        <dbReference type="ARBA" id="ARBA00022771"/>
    </source>
</evidence>
<evidence type="ECO:0000256" key="6">
    <source>
        <dbReference type="ARBA" id="ARBA00023242"/>
    </source>
</evidence>
<dbReference type="Pfam" id="PF00096">
    <property type="entry name" value="zf-C2H2"/>
    <property type="match status" value="2"/>
</dbReference>
<evidence type="ECO:0000313" key="11">
    <source>
        <dbReference type="Proteomes" id="UP001150569"/>
    </source>
</evidence>
<dbReference type="GO" id="GO:0008270">
    <property type="term" value="F:zinc ion binding"/>
    <property type="evidence" value="ECO:0007669"/>
    <property type="project" value="UniProtKB-KW"/>
</dbReference>
<dbReference type="PANTHER" id="PTHR16515:SF66">
    <property type="entry name" value="C2H2-TYPE DOMAIN-CONTAINING PROTEIN"/>
    <property type="match status" value="1"/>
</dbReference>
<dbReference type="GO" id="GO:0043565">
    <property type="term" value="F:sequence-specific DNA binding"/>
    <property type="evidence" value="ECO:0007669"/>
    <property type="project" value="UniProtKB-ARBA"/>
</dbReference>
<feature type="region of interest" description="Disordered" evidence="8">
    <location>
        <begin position="63"/>
        <end position="87"/>
    </location>
</feature>
<gene>
    <name evidence="10" type="ORF">IWQ60_001876</name>
</gene>
<accession>A0A9W8AD61</accession>
<keyword evidence="6" id="KW-0539">Nucleus</keyword>
<keyword evidence="3" id="KW-0677">Repeat</keyword>
<evidence type="ECO:0000259" key="9">
    <source>
        <dbReference type="PROSITE" id="PS50157"/>
    </source>
</evidence>
<dbReference type="SUPFAM" id="SSF57667">
    <property type="entry name" value="beta-beta-alpha zinc fingers"/>
    <property type="match status" value="1"/>
</dbReference>
<dbReference type="FunFam" id="3.30.160.60:FF:000145">
    <property type="entry name" value="Zinc finger protein 574"/>
    <property type="match status" value="1"/>
</dbReference>
<proteinExistence type="predicted"/>
<evidence type="ECO:0000256" key="7">
    <source>
        <dbReference type="PROSITE-ProRule" id="PRU00042"/>
    </source>
</evidence>
<feature type="domain" description="C2H2-type" evidence="9">
    <location>
        <begin position="242"/>
        <end position="269"/>
    </location>
</feature>
<evidence type="ECO:0000256" key="3">
    <source>
        <dbReference type="ARBA" id="ARBA00022737"/>
    </source>
</evidence>
<evidence type="ECO:0000256" key="2">
    <source>
        <dbReference type="ARBA" id="ARBA00022723"/>
    </source>
</evidence>
<dbReference type="OrthoDB" id="8922241at2759"/>
<dbReference type="AlphaFoldDB" id="A0A9W8AD61"/>
<evidence type="ECO:0000256" key="8">
    <source>
        <dbReference type="SAM" id="MobiDB-lite"/>
    </source>
</evidence>
<keyword evidence="11" id="KW-1185">Reference proteome</keyword>
<comment type="caution">
    <text evidence="10">The sequence shown here is derived from an EMBL/GenBank/DDBJ whole genome shotgun (WGS) entry which is preliminary data.</text>
</comment>
<evidence type="ECO:0000313" key="10">
    <source>
        <dbReference type="EMBL" id="KAJ1928622.1"/>
    </source>
</evidence>
<keyword evidence="4 7" id="KW-0863">Zinc-finger</keyword>
<dbReference type="Gene3D" id="3.30.160.60">
    <property type="entry name" value="Classic Zinc Finger"/>
    <property type="match status" value="2"/>
</dbReference>
<dbReference type="InterPro" id="IPR013087">
    <property type="entry name" value="Znf_C2H2_type"/>
</dbReference>
<keyword evidence="2" id="KW-0479">Metal-binding</keyword>
<dbReference type="PANTHER" id="PTHR16515">
    <property type="entry name" value="PR DOMAIN ZINC FINGER PROTEIN"/>
    <property type="match status" value="1"/>
</dbReference>
<evidence type="ECO:0000256" key="5">
    <source>
        <dbReference type="ARBA" id="ARBA00022833"/>
    </source>
</evidence>
<evidence type="ECO:0000256" key="1">
    <source>
        <dbReference type="ARBA" id="ARBA00004123"/>
    </source>
</evidence>
<keyword evidence="5" id="KW-0862">Zinc</keyword>
<organism evidence="10 11">
    <name type="scientific">Tieghemiomyces parasiticus</name>
    <dbReference type="NCBI Taxonomy" id="78921"/>
    <lineage>
        <taxon>Eukaryota</taxon>
        <taxon>Fungi</taxon>
        <taxon>Fungi incertae sedis</taxon>
        <taxon>Zoopagomycota</taxon>
        <taxon>Kickxellomycotina</taxon>
        <taxon>Dimargaritomycetes</taxon>
        <taxon>Dimargaritales</taxon>
        <taxon>Dimargaritaceae</taxon>
        <taxon>Tieghemiomyces</taxon>
    </lineage>
</organism>
<feature type="compositionally biased region" description="Low complexity" evidence="8">
    <location>
        <begin position="1"/>
        <end position="15"/>
    </location>
</feature>
<feature type="domain" description="C2H2-type" evidence="9">
    <location>
        <begin position="270"/>
        <end position="300"/>
    </location>
</feature>
<dbReference type="PROSITE" id="PS50157">
    <property type="entry name" value="ZINC_FINGER_C2H2_2"/>
    <property type="match status" value="2"/>
</dbReference>
<reference evidence="10" key="1">
    <citation type="submission" date="2022-07" db="EMBL/GenBank/DDBJ databases">
        <title>Phylogenomic reconstructions and comparative analyses of Kickxellomycotina fungi.</title>
        <authorList>
            <person name="Reynolds N.K."/>
            <person name="Stajich J.E."/>
            <person name="Barry K."/>
            <person name="Grigoriev I.V."/>
            <person name="Crous P."/>
            <person name="Smith M.E."/>
        </authorList>
    </citation>
    <scope>NUCLEOTIDE SEQUENCE</scope>
    <source>
        <strain evidence="10">RSA 861</strain>
    </source>
</reference>
<feature type="region of interest" description="Disordered" evidence="8">
    <location>
        <begin position="1"/>
        <end position="23"/>
    </location>
</feature>
<dbReference type="GO" id="GO:0005634">
    <property type="term" value="C:nucleus"/>
    <property type="evidence" value="ECO:0007669"/>
    <property type="project" value="UniProtKB-SubCell"/>
</dbReference>
<dbReference type="SMART" id="SM00355">
    <property type="entry name" value="ZnF_C2H2"/>
    <property type="match status" value="2"/>
</dbReference>
<dbReference type="Proteomes" id="UP001150569">
    <property type="component" value="Unassembled WGS sequence"/>
</dbReference>
<name>A0A9W8AD61_9FUNG</name>
<comment type="subcellular location">
    <subcellularLocation>
        <location evidence="1">Nucleus</location>
    </subcellularLocation>
</comment>